<proteinExistence type="predicted"/>
<gene>
    <name evidence="7" type="ORF">SAMN06296036_102151</name>
</gene>
<keyword evidence="3" id="KW-0106">Calcium</keyword>
<dbReference type="Gene3D" id="2.60.40.2030">
    <property type="match status" value="2"/>
</dbReference>
<dbReference type="PANTHER" id="PTHR11878">
    <property type="entry name" value="SODIUM/CALCIUM EXCHANGER"/>
    <property type="match status" value="1"/>
</dbReference>
<keyword evidence="2" id="KW-0677">Repeat</keyword>
<dbReference type="GO" id="GO:0030001">
    <property type="term" value="P:metal ion transport"/>
    <property type="evidence" value="ECO:0007669"/>
    <property type="project" value="TreeGrafter"/>
</dbReference>
<evidence type="ECO:0000256" key="1">
    <source>
        <dbReference type="ARBA" id="ARBA00022729"/>
    </source>
</evidence>
<feature type="domain" description="Calx-beta" evidence="6">
    <location>
        <begin position="528"/>
        <end position="620"/>
    </location>
</feature>
<dbReference type="OrthoDB" id="5288759at2"/>
<keyword evidence="4" id="KW-0406">Ion transport</keyword>
<evidence type="ECO:0000256" key="4">
    <source>
        <dbReference type="ARBA" id="ARBA00023065"/>
    </source>
</evidence>
<dbReference type="RefSeq" id="WP_132315460.1">
    <property type="nucleotide sequence ID" value="NZ_FWZT01000002.1"/>
</dbReference>
<evidence type="ECO:0000313" key="7">
    <source>
        <dbReference type="EMBL" id="SME94850.1"/>
    </source>
</evidence>
<feature type="region of interest" description="Disordered" evidence="5">
    <location>
        <begin position="305"/>
        <end position="326"/>
    </location>
</feature>
<evidence type="ECO:0000256" key="2">
    <source>
        <dbReference type="ARBA" id="ARBA00022737"/>
    </source>
</evidence>
<dbReference type="PROSITE" id="PS51257">
    <property type="entry name" value="PROKAR_LIPOPROTEIN"/>
    <property type="match status" value="1"/>
</dbReference>
<dbReference type="AlphaFoldDB" id="A0A1Y6B6M7"/>
<evidence type="ECO:0000259" key="6">
    <source>
        <dbReference type="Pfam" id="PF03160"/>
    </source>
</evidence>
<reference evidence="8" key="1">
    <citation type="submission" date="2017-04" db="EMBL/GenBank/DDBJ databases">
        <authorList>
            <person name="Varghese N."/>
            <person name="Submissions S."/>
        </authorList>
    </citation>
    <scope>NUCLEOTIDE SEQUENCE [LARGE SCALE GENOMIC DNA]</scope>
    <source>
        <strain evidence="8">RKEM611</strain>
    </source>
</reference>
<dbReference type="Gene3D" id="2.60.120.200">
    <property type="match status" value="2"/>
</dbReference>
<dbReference type="InterPro" id="IPR038081">
    <property type="entry name" value="CalX-like_sf"/>
</dbReference>
<keyword evidence="1" id="KW-0732">Signal</keyword>
<name>A0A1Y6B6M7_9BACT</name>
<dbReference type="SUPFAM" id="SSF49899">
    <property type="entry name" value="Concanavalin A-like lectins/glucanases"/>
    <property type="match status" value="2"/>
</dbReference>
<feature type="domain" description="Calx-beta" evidence="6">
    <location>
        <begin position="169"/>
        <end position="276"/>
    </location>
</feature>
<dbReference type="InterPro" id="IPR013320">
    <property type="entry name" value="ConA-like_dom_sf"/>
</dbReference>
<dbReference type="GO" id="GO:0016020">
    <property type="term" value="C:membrane"/>
    <property type="evidence" value="ECO:0007669"/>
    <property type="project" value="InterPro"/>
</dbReference>
<keyword evidence="4" id="KW-0813">Transport</keyword>
<sequence length="885" mass="95679">MVRCLAIAVIIQLLSYACAEKERQTTASIDAGGHWLDLEKRFELKVNMKYRSGFQLSQTITDASLELQSCRSGYQQVFQLKADPISLYKYDIDCAIVVQSFDMNGQTYNLQGMFNPATGSQNFFTNGSGDLAIVTVREQLSNPTVDTDTISFEISQSIEGLEEIYDVNENIVIIETTTSGVNENDGQIKFLLRKVTEADSSALDVDILLSGSAELGSDYQTPPTTVTIPEGEVGVEFFVTLVDDNYAENTETLTVAILDGPEYYHYGAATTLIFDTDTDIDPTSQILWLTPESIVTSASDITSWTDQSGQNNHASQSNSGRQPSFATASVQGQDAALFDGIDDVLLISDTADINLASSASEKTLFAVFQTSGDISRRQIIYEQGGSTRGLSLYLDQGQLYFNGWNNANDDSGATTPWVSKYVAVNVDPNTVYVAALFFNHNNESISAYLNGSQIGSISGVGKLFAHSDDIGLGGPAGSTLFHDMGTNVSNTNFAGHIAEFVAYNSGQNESDLLGVLSFFNDKYGFNQPSVTLSANYEAVREGENIHPQITVFRTEVSDSDLSVTYSVSGSATETVDFELTQGILVIPAFESTASETIVIIDDNLGENTETIAVSVNDDPSYAIYQGDVTISIIDDEQFSPNGEVALQLDTSQGLSLVSGNLVSAWIDQSSENQQVYQSSNGARPTLQAGIVNGYDGVSFDGTDDLFVIDNDAALNTNGPYSGKTYAFAIRTGSDVTSHQVIYEQGGSARGVNFYILNGELYMNAYNFNNDDGGATTPWGSSFAKIPVSANQNYVVLGRFGQSQDFLELKVNDQEFQTTGIGFLFNHGGAIGLGGINNQTVFHDGSSASNGLYFQGALAETIFYNEAVSNVEWSSLYSYLAEKYLN</sequence>
<dbReference type="InterPro" id="IPR003644">
    <property type="entry name" value="Calx_beta"/>
</dbReference>
<dbReference type="Pfam" id="PF03160">
    <property type="entry name" value="Calx-beta"/>
    <property type="match status" value="2"/>
</dbReference>
<dbReference type="EMBL" id="FWZT01000002">
    <property type="protein sequence ID" value="SME94850.1"/>
    <property type="molecule type" value="Genomic_DNA"/>
</dbReference>
<keyword evidence="8" id="KW-1185">Reference proteome</keyword>
<evidence type="ECO:0000313" key="8">
    <source>
        <dbReference type="Proteomes" id="UP000192907"/>
    </source>
</evidence>
<dbReference type="GO" id="GO:0007154">
    <property type="term" value="P:cell communication"/>
    <property type="evidence" value="ECO:0007669"/>
    <property type="project" value="InterPro"/>
</dbReference>
<evidence type="ECO:0000256" key="3">
    <source>
        <dbReference type="ARBA" id="ARBA00022837"/>
    </source>
</evidence>
<dbReference type="SUPFAM" id="SSF141072">
    <property type="entry name" value="CalX-like"/>
    <property type="match status" value="2"/>
</dbReference>
<dbReference type="Proteomes" id="UP000192907">
    <property type="component" value="Unassembled WGS sequence"/>
</dbReference>
<protein>
    <submittedName>
        <fullName evidence="7">Calx-beta domain-containing protein</fullName>
    </submittedName>
</protein>
<accession>A0A1Y6B6M7</accession>
<dbReference type="PANTHER" id="PTHR11878:SF65">
    <property type="entry name" value="NA_CA-EXCHANGE PROTEIN, ISOFORM G"/>
    <property type="match status" value="1"/>
</dbReference>
<dbReference type="InterPro" id="IPR051171">
    <property type="entry name" value="CaCA"/>
</dbReference>
<dbReference type="STRING" id="1513793.SAMN06296036_102151"/>
<organism evidence="7 8">
    <name type="scientific">Pseudobacteriovorax antillogorgiicola</name>
    <dbReference type="NCBI Taxonomy" id="1513793"/>
    <lineage>
        <taxon>Bacteria</taxon>
        <taxon>Pseudomonadati</taxon>
        <taxon>Bdellovibrionota</taxon>
        <taxon>Oligoflexia</taxon>
        <taxon>Oligoflexales</taxon>
        <taxon>Pseudobacteriovoracaceae</taxon>
        <taxon>Pseudobacteriovorax</taxon>
    </lineage>
</organism>
<evidence type="ECO:0000256" key="5">
    <source>
        <dbReference type="SAM" id="MobiDB-lite"/>
    </source>
</evidence>